<sequence>MNISPQKNNNYMKKLVIIFIVLCVSNCSLYSQNKTIKGKVITDDLEIVPLASIMINDTVEIGRTDLNGFFQIDIPASEKKILFRSVGLEPAIIELVDTCNEVEVVMMLSGTYDFKTLKKVDRLRKKKFKKLPALHKEAFVKGIFKTDKACYTQEFIPHYKKKQK</sequence>
<evidence type="ECO:0000313" key="1">
    <source>
        <dbReference type="EMBL" id="ATL45717.1"/>
    </source>
</evidence>
<gene>
    <name evidence="1" type="ORF">COR50_00265</name>
</gene>
<accession>A0A291QP66</accession>
<dbReference type="AlphaFoldDB" id="A0A291QP66"/>
<dbReference type="KEGG" id="cbae:COR50_00265"/>
<name>A0A291QP66_9BACT</name>
<keyword evidence="2" id="KW-1185">Reference proteome</keyword>
<dbReference type="InterPro" id="IPR008969">
    <property type="entry name" value="CarboxyPept-like_regulatory"/>
</dbReference>
<dbReference type="EMBL" id="CP023777">
    <property type="protein sequence ID" value="ATL45717.1"/>
    <property type="molecule type" value="Genomic_DNA"/>
</dbReference>
<proteinExistence type="predicted"/>
<dbReference type="SUPFAM" id="SSF49464">
    <property type="entry name" value="Carboxypeptidase regulatory domain-like"/>
    <property type="match status" value="1"/>
</dbReference>
<protein>
    <recommendedName>
        <fullName evidence="3">TonB-dependent receptor</fullName>
    </recommendedName>
</protein>
<dbReference type="Proteomes" id="UP000220133">
    <property type="component" value="Chromosome"/>
</dbReference>
<reference evidence="1 2" key="1">
    <citation type="submission" date="2017-10" db="EMBL/GenBank/DDBJ databases">
        <title>Paenichitinophaga pekingensis gen. nov., sp. nov., isolated from activated sludge.</title>
        <authorList>
            <person name="Jin D."/>
            <person name="Kong X."/>
            <person name="Deng Y."/>
            <person name="Bai Z."/>
        </authorList>
    </citation>
    <scope>NUCLEOTIDE SEQUENCE [LARGE SCALE GENOMIC DNA]</scope>
    <source>
        <strain evidence="1 2">13</strain>
    </source>
</reference>
<organism evidence="1 2">
    <name type="scientific">Chitinophaga caeni</name>
    <dbReference type="NCBI Taxonomy" id="2029983"/>
    <lineage>
        <taxon>Bacteria</taxon>
        <taxon>Pseudomonadati</taxon>
        <taxon>Bacteroidota</taxon>
        <taxon>Chitinophagia</taxon>
        <taxon>Chitinophagales</taxon>
        <taxon>Chitinophagaceae</taxon>
        <taxon>Chitinophaga</taxon>
    </lineage>
</organism>
<evidence type="ECO:0000313" key="2">
    <source>
        <dbReference type="Proteomes" id="UP000220133"/>
    </source>
</evidence>
<evidence type="ECO:0008006" key="3">
    <source>
        <dbReference type="Google" id="ProtNLM"/>
    </source>
</evidence>